<name>A0ABM3K619_BACDO</name>
<feature type="domain" description="BESS" evidence="2">
    <location>
        <begin position="150"/>
        <end position="189"/>
    </location>
</feature>
<dbReference type="RefSeq" id="XP_049316903.1">
    <property type="nucleotide sequence ID" value="XM_049460946.1"/>
</dbReference>
<gene>
    <name evidence="4" type="primary">LOC125779670</name>
</gene>
<evidence type="ECO:0000313" key="4">
    <source>
        <dbReference type="RefSeq" id="XP_049316903.1"/>
    </source>
</evidence>
<evidence type="ECO:0000313" key="3">
    <source>
        <dbReference type="Proteomes" id="UP001652620"/>
    </source>
</evidence>
<protein>
    <submittedName>
        <fullName evidence="4">Uncharacterized protein LOC125779670</fullName>
    </submittedName>
</protein>
<accession>A0ABM3K619</accession>
<dbReference type="PANTHER" id="PTHR12243:SF69">
    <property type="entry name" value="SI:CH73-59F11.3"/>
    <property type="match status" value="1"/>
</dbReference>
<dbReference type="InterPro" id="IPR004210">
    <property type="entry name" value="BESS_motif"/>
</dbReference>
<keyword evidence="3" id="KW-1185">Reference proteome</keyword>
<proteinExistence type="predicted"/>
<dbReference type="PROSITE" id="PS51031">
    <property type="entry name" value="BESS"/>
    <property type="match status" value="1"/>
</dbReference>
<dbReference type="Pfam" id="PF10545">
    <property type="entry name" value="MADF_DNA_bdg"/>
    <property type="match status" value="1"/>
</dbReference>
<comment type="subcellular location">
    <subcellularLocation>
        <location evidence="1">Nucleus</location>
    </subcellularLocation>
</comment>
<dbReference type="PANTHER" id="PTHR12243">
    <property type="entry name" value="MADF DOMAIN TRANSCRIPTION FACTOR"/>
    <property type="match status" value="1"/>
</dbReference>
<sequence>MDVRCFRNENTKGRLKKKWKYLRAQFRWEVRKIPTPKSGDAASQITSSWPYFNSLLFLKDQMKYRNLSGNLKASSAKATQEEVKYEEEIEDILNTSQVEETRDLCDNDEFSCEVPSKKKNTSNSTAQLLEIEKRKLALLENKKMEKKTVLDEDEAFFVTLLPHIRKLDPENKFLCRMEMQNVLYKYVYAKVKNMPTLSNETSRYAPLSSPISVSSESYQINSLDLSITPCFQPISFTSVEGTNIPSTSSSLVSDQNTMETVIYSSLNSS</sequence>
<dbReference type="GeneID" id="125779670"/>
<dbReference type="Pfam" id="PF02944">
    <property type="entry name" value="BESS"/>
    <property type="match status" value="1"/>
</dbReference>
<reference evidence="4" key="1">
    <citation type="submission" date="2025-08" db="UniProtKB">
        <authorList>
            <consortium name="RefSeq"/>
        </authorList>
    </citation>
    <scope>IDENTIFICATION</scope>
    <source>
        <tissue evidence="4">Adult</tissue>
    </source>
</reference>
<evidence type="ECO:0000256" key="1">
    <source>
        <dbReference type="PROSITE-ProRule" id="PRU00371"/>
    </source>
</evidence>
<dbReference type="Proteomes" id="UP001652620">
    <property type="component" value="Chromosome 6"/>
</dbReference>
<evidence type="ECO:0000259" key="2">
    <source>
        <dbReference type="PROSITE" id="PS51031"/>
    </source>
</evidence>
<dbReference type="InterPro" id="IPR006578">
    <property type="entry name" value="MADF-dom"/>
</dbReference>
<keyword evidence="1" id="KW-0539">Nucleus</keyword>
<organism evidence="3 4">
    <name type="scientific">Bactrocera dorsalis</name>
    <name type="common">Oriental fruit fly</name>
    <name type="synonym">Dacus dorsalis</name>
    <dbReference type="NCBI Taxonomy" id="27457"/>
    <lineage>
        <taxon>Eukaryota</taxon>
        <taxon>Metazoa</taxon>
        <taxon>Ecdysozoa</taxon>
        <taxon>Arthropoda</taxon>
        <taxon>Hexapoda</taxon>
        <taxon>Insecta</taxon>
        <taxon>Pterygota</taxon>
        <taxon>Neoptera</taxon>
        <taxon>Endopterygota</taxon>
        <taxon>Diptera</taxon>
        <taxon>Brachycera</taxon>
        <taxon>Muscomorpha</taxon>
        <taxon>Tephritoidea</taxon>
        <taxon>Tephritidae</taxon>
        <taxon>Bactrocera</taxon>
        <taxon>Bactrocera</taxon>
    </lineage>
</organism>
<dbReference type="InterPro" id="IPR039353">
    <property type="entry name" value="TF_Adf1"/>
</dbReference>